<dbReference type="InterPro" id="IPR036249">
    <property type="entry name" value="Thioredoxin-like_sf"/>
</dbReference>
<dbReference type="GeneTree" id="ENSGT00940000179548"/>
<evidence type="ECO:0000259" key="3">
    <source>
        <dbReference type="PROSITE" id="PS51352"/>
    </source>
</evidence>
<accession>A0A3B3D775</accession>
<evidence type="ECO:0000256" key="2">
    <source>
        <dbReference type="ARBA" id="ARBA00023284"/>
    </source>
</evidence>
<evidence type="ECO:0000256" key="1">
    <source>
        <dbReference type="ARBA" id="ARBA00023157"/>
    </source>
</evidence>
<keyword evidence="1" id="KW-1015">Disulfide bond</keyword>
<dbReference type="PROSITE" id="PS51352">
    <property type="entry name" value="THIOREDOXIN_2"/>
    <property type="match status" value="1"/>
</dbReference>
<name>A0A3B3D775_ORYME</name>
<keyword evidence="5" id="KW-1185">Reference proteome</keyword>
<dbReference type="Gene3D" id="3.40.30.10">
    <property type="entry name" value="Glutaredoxin"/>
    <property type="match status" value="1"/>
</dbReference>
<sequence length="102" mass="11504">MLKQEAFQKMLQESGDKLVVVNFTATWCVPCRTIFPVFVDLSEQPDNKNVVFLKVDVDRAPVSACGVLCTPLFQFYKAGDKGEFTGADADQLNKLLTEWRNK</sequence>
<dbReference type="PANTHER" id="PTHR46115">
    <property type="entry name" value="THIOREDOXIN-LIKE PROTEIN 1"/>
    <property type="match status" value="1"/>
</dbReference>
<dbReference type="CDD" id="cd02947">
    <property type="entry name" value="TRX_family"/>
    <property type="match status" value="1"/>
</dbReference>
<dbReference type="Ensembl" id="ENSOMET00000005626.1">
    <property type="protein sequence ID" value="ENSOMEP00000026017.1"/>
    <property type="gene ID" value="ENSOMEG00000007616.1"/>
</dbReference>
<dbReference type="Pfam" id="PF00085">
    <property type="entry name" value="Thioredoxin"/>
    <property type="match status" value="1"/>
</dbReference>
<keyword evidence="2" id="KW-0676">Redox-active center</keyword>
<dbReference type="SUPFAM" id="SSF52833">
    <property type="entry name" value="Thioredoxin-like"/>
    <property type="match status" value="1"/>
</dbReference>
<feature type="domain" description="Thioredoxin" evidence="3">
    <location>
        <begin position="1"/>
        <end position="101"/>
    </location>
</feature>
<evidence type="ECO:0000313" key="5">
    <source>
        <dbReference type="Proteomes" id="UP000261560"/>
    </source>
</evidence>
<organism evidence="4 5">
    <name type="scientific">Oryzias melastigma</name>
    <name type="common">Marine medaka</name>
    <dbReference type="NCBI Taxonomy" id="30732"/>
    <lineage>
        <taxon>Eukaryota</taxon>
        <taxon>Metazoa</taxon>
        <taxon>Chordata</taxon>
        <taxon>Craniata</taxon>
        <taxon>Vertebrata</taxon>
        <taxon>Euteleostomi</taxon>
        <taxon>Actinopterygii</taxon>
        <taxon>Neopterygii</taxon>
        <taxon>Teleostei</taxon>
        <taxon>Neoteleostei</taxon>
        <taxon>Acanthomorphata</taxon>
        <taxon>Ovalentaria</taxon>
        <taxon>Atherinomorphae</taxon>
        <taxon>Beloniformes</taxon>
        <taxon>Adrianichthyidae</taxon>
        <taxon>Oryziinae</taxon>
        <taxon>Oryzias</taxon>
    </lineage>
</organism>
<reference evidence="4" key="1">
    <citation type="submission" date="2025-08" db="UniProtKB">
        <authorList>
            <consortium name="Ensembl"/>
        </authorList>
    </citation>
    <scope>IDENTIFICATION</scope>
</reference>
<reference evidence="4" key="2">
    <citation type="submission" date="2025-09" db="UniProtKB">
        <authorList>
            <consortium name="Ensembl"/>
        </authorList>
    </citation>
    <scope>IDENTIFICATION</scope>
</reference>
<dbReference type="Proteomes" id="UP000261560">
    <property type="component" value="Unplaced"/>
</dbReference>
<dbReference type="AlphaFoldDB" id="A0A3B3D775"/>
<dbReference type="InterPro" id="IPR013766">
    <property type="entry name" value="Thioredoxin_domain"/>
</dbReference>
<proteinExistence type="predicted"/>
<evidence type="ECO:0000313" key="4">
    <source>
        <dbReference type="Ensembl" id="ENSOMEP00000026017.1"/>
    </source>
</evidence>
<dbReference type="PROSITE" id="PS00194">
    <property type="entry name" value="THIOREDOXIN_1"/>
    <property type="match status" value="1"/>
</dbReference>
<protein>
    <recommendedName>
        <fullName evidence="3">Thioredoxin domain-containing protein</fullName>
    </recommendedName>
</protein>
<dbReference type="InterPro" id="IPR017937">
    <property type="entry name" value="Thioredoxin_CS"/>
</dbReference>